<sequence length="221" mass="25304">MATAISLRRSYPEVEQSAVQQSSGTRSTWAGRRRKAVMEDRTTVLERFLHLRPPMFFGEYDPDKAESWTHELERTFETMECTEEDQGDLTVTQYHQRFVRLLRHVPHVSSNEQACAERFIAGTQALHEELSSSGWLEDGKKVPSTISRIEENATVEGDATRRRVLLGRRVISVVVTVSRSIVGTRYDRVVRSGRDSRPPYHDRVAVYPTTMTLPETLLVIL</sequence>
<evidence type="ECO:0000313" key="2">
    <source>
        <dbReference type="Proteomes" id="UP000652761"/>
    </source>
</evidence>
<comment type="caution">
    <text evidence="1">The sequence shown here is derived from an EMBL/GenBank/DDBJ whole genome shotgun (WGS) entry which is preliminary data.</text>
</comment>
<proteinExistence type="predicted"/>
<gene>
    <name evidence="1" type="ORF">Taro_040092</name>
</gene>
<dbReference type="Proteomes" id="UP000652761">
    <property type="component" value="Unassembled WGS sequence"/>
</dbReference>
<evidence type="ECO:0000313" key="1">
    <source>
        <dbReference type="EMBL" id="MQM07255.1"/>
    </source>
</evidence>
<protein>
    <recommendedName>
        <fullName evidence="3">Retrotransposon gag domain-containing protein</fullName>
    </recommendedName>
</protein>
<dbReference type="AlphaFoldDB" id="A0A843WS14"/>
<keyword evidence="2" id="KW-1185">Reference proteome</keyword>
<name>A0A843WS14_COLES</name>
<organism evidence="1 2">
    <name type="scientific">Colocasia esculenta</name>
    <name type="common">Wild taro</name>
    <name type="synonym">Arum esculentum</name>
    <dbReference type="NCBI Taxonomy" id="4460"/>
    <lineage>
        <taxon>Eukaryota</taxon>
        <taxon>Viridiplantae</taxon>
        <taxon>Streptophyta</taxon>
        <taxon>Embryophyta</taxon>
        <taxon>Tracheophyta</taxon>
        <taxon>Spermatophyta</taxon>
        <taxon>Magnoliopsida</taxon>
        <taxon>Liliopsida</taxon>
        <taxon>Araceae</taxon>
        <taxon>Aroideae</taxon>
        <taxon>Colocasieae</taxon>
        <taxon>Colocasia</taxon>
    </lineage>
</organism>
<dbReference type="EMBL" id="NMUH01003833">
    <property type="protein sequence ID" value="MQM07255.1"/>
    <property type="molecule type" value="Genomic_DNA"/>
</dbReference>
<accession>A0A843WS14</accession>
<evidence type="ECO:0008006" key="3">
    <source>
        <dbReference type="Google" id="ProtNLM"/>
    </source>
</evidence>
<reference evidence="1" key="1">
    <citation type="submission" date="2017-07" db="EMBL/GenBank/DDBJ databases">
        <title>Taro Niue Genome Assembly and Annotation.</title>
        <authorList>
            <person name="Atibalentja N."/>
            <person name="Keating K."/>
            <person name="Fields C.J."/>
        </authorList>
    </citation>
    <scope>NUCLEOTIDE SEQUENCE</scope>
    <source>
        <strain evidence="1">Niue_2</strain>
        <tissue evidence="1">Leaf</tissue>
    </source>
</reference>